<evidence type="ECO:0000313" key="2">
    <source>
        <dbReference type="WBParaSite" id="ES5_v2.g19251.t1"/>
    </source>
</evidence>
<dbReference type="Proteomes" id="UP000887579">
    <property type="component" value="Unplaced"/>
</dbReference>
<evidence type="ECO:0000313" key="1">
    <source>
        <dbReference type="Proteomes" id="UP000887579"/>
    </source>
</evidence>
<sequence>MQEEEINDGNATVKNQEKLMPKMRKEDEEIKELLVTIKLGTQKQAEEALEKLANLTMENRDAIIKAEAVPLFIRYLNITEINLCKIGIQAMANMSEGTNEQKHAIFEAQGILPLINCLQSTDYFIQAAAAFTLSNIISETKNNFDQKFITILEKFLKCSGAKEDDVVNSKIEADSFFDYHLNLFKEVLPLLNNLFGCEYIDICIFAGSTMLNFINSNAKTDFIQTCKIRDALFSSGTLLNFVKNVNSNNNELCKLNMMLLQFIAAGQNQHKQDVIDADAMTNLVKLLTTSNDKDIKLPALRILEFVVPAGYSSEKEVIVAESDINLLVNLLETLKDVDEFYQSILSILLNIAHSTPEQHYAVVEAGAVPYFCKMIQQKKDIDSVISVMKLLGRISHGPQRAKITENNFIFSSLISLLKLSNIFIVEQCLETLWNITSDGTANEKEAIFAASEAIQIIISLMHSSNPSICKIAFSIISNLSKEEKTDNHTQILIKAEIVPALIHLVNNSTDIFICTNATKILEDICNEINTSYN</sequence>
<organism evidence="1 2">
    <name type="scientific">Panagrolaimus sp. ES5</name>
    <dbReference type="NCBI Taxonomy" id="591445"/>
    <lineage>
        <taxon>Eukaryota</taxon>
        <taxon>Metazoa</taxon>
        <taxon>Ecdysozoa</taxon>
        <taxon>Nematoda</taxon>
        <taxon>Chromadorea</taxon>
        <taxon>Rhabditida</taxon>
        <taxon>Tylenchina</taxon>
        <taxon>Panagrolaimomorpha</taxon>
        <taxon>Panagrolaimoidea</taxon>
        <taxon>Panagrolaimidae</taxon>
        <taxon>Panagrolaimus</taxon>
    </lineage>
</organism>
<name>A0AC34FPL5_9BILA</name>
<dbReference type="WBParaSite" id="ES5_v2.g19251.t1">
    <property type="protein sequence ID" value="ES5_v2.g19251.t1"/>
    <property type="gene ID" value="ES5_v2.g19251"/>
</dbReference>
<reference evidence="2" key="1">
    <citation type="submission" date="2022-11" db="UniProtKB">
        <authorList>
            <consortium name="WormBaseParasite"/>
        </authorList>
    </citation>
    <scope>IDENTIFICATION</scope>
</reference>
<protein>
    <submittedName>
        <fullName evidence="2">Uncharacterized protein</fullName>
    </submittedName>
</protein>
<proteinExistence type="predicted"/>
<accession>A0AC34FPL5</accession>